<organism evidence="2 3">
    <name type="scientific">Coprinopsis marcescibilis</name>
    <name type="common">Agaric fungus</name>
    <name type="synonym">Psathyrella marcescibilis</name>
    <dbReference type="NCBI Taxonomy" id="230819"/>
    <lineage>
        <taxon>Eukaryota</taxon>
        <taxon>Fungi</taxon>
        <taxon>Dikarya</taxon>
        <taxon>Basidiomycota</taxon>
        <taxon>Agaricomycotina</taxon>
        <taxon>Agaricomycetes</taxon>
        <taxon>Agaricomycetidae</taxon>
        <taxon>Agaricales</taxon>
        <taxon>Agaricineae</taxon>
        <taxon>Psathyrellaceae</taxon>
        <taxon>Coprinopsis</taxon>
    </lineage>
</organism>
<protein>
    <submittedName>
        <fullName evidence="2">Uncharacterized protein</fullName>
    </submittedName>
</protein>
<evidence type="ECO:0000313" key="3">
    <source>
        <dbReference type="Proteomes" id="UP000307440"/>
    </source>
</evidence>
<evidence type="ECO:0000313" key="2">
    <source>
        <dbReference type="EMBL" id="TFK17585.1"/>
    </source>
</evidence>
<reference evidence="2 3" key="1">
    <citation type="journal article" date="2019" name="Nat. Ecol. Evol.">
        <title>Megaphylogeny resolves global patterns of mushroom evolution.</title>
        <authorList>
            <person name="Varga T."/>
            <person name="Krizsan K."/>
            <person name="Foldi C."/>
            <person name="Dima B."/>
            <person name="Sanchez-Garcia M."/>
            <person name="Sanchez-Ramirez S."/>
            <person name="Szollosi G.J."/>
            <person name="Szarkandi J.G."/>
            <person name="Papp V."/>
            <person name="Albert L."/>
            <person name="Andreopoulos W."/>
            <person name="Angelini C."/>
            <person name="Antonin V."/>
            <person name="Barry K.W."/>
            <person name="Bougher N.L."/>
            <person name="Buchanan P."/>
            <person name="Buyck B."/>
            <person name="Bense V."/>
            <person name="Catcheside P."/>
            <person name="Chovatia M."/>
            <person name="Cooper J."/>
            <person name="Damon W."/>
            <person name="Desjardin D."/>
            <person name="Finy P."/>
            <person name="Geml J."/>
            <person name="Haridas S."/>
            <person name="Hughes K."/>
            <person name="Justo A."/>
            <person name="Karasinski D."/>
            <person name="Kautmanova I."/>
            <person name="Kiss B."/>
            <person name="Kocsube S."/>
            <person name="Kotiranta H."/>
            <person name="LaButti K.M."/>
            <person name="Lechner B.E."/>
            <person name="Liimatainen K."/>
            <person name="Lipzen A."/>
            <person name="Lukacs Z."/>
            <person name="Mihaltcheva S."/>
            <person name="Morgado L.N."/>
            <person name="Niskanen T."/>
            <person name="Noordeloos M.E."/>
            <person name="Ohm R.A."/>
            <person name="Ortiz-Santana B."/>
            <person name="Ovrebo C."/>
            <person name="Racz N."/>
            <person name="Riley R."/>
            <person name="Savchenko A."/>
            <person name="Shiryaev A."/>
            <person name="Soop K."/>
            <person name="Spirin V."/>
            <person name="Szebenyi C."/>
            <person name="Tomsovsky M."/>
            <person name="Tulloss R.E."/>
            <person name="Uehling J."/>
            <person name="Grigoriev I.V."/>
            <person name="Vagvolgyi C."/>
            <person name="Papp T."/>
            <person name="Martin F.M."/>
            <person name="Miettinen O."/>
            <person name="Hibbett D.S."/>
            <person name="Nagy L.G."/>
        </authorList>
    </citation>
    <scope>NUCLEOTIDE SEQUENCE [LARGE SCALE GENOMIC DNA]</scope>
    <source>
        <strain evidence="2 3">CBS 121175</strain>
    </source>
</reference>
<name>A0A5C3KBY1_COPMA</name>
<feature type="region of interest" description="Disordered" evidence="1">
    <location>
        <begin position="61"/>
        <end position="82"/>
    </location>
</feature>
<keyword evidence="3" id="KW-1185">Reference proteome</keyword>
<proteinExistence type="predicted"/>
<sequence>MFPADAILSEGLVEKLAGIKHPISKKDWDEFLQPQWKWFPQYGEQLRTAINMVPSASSTVSSTQLQGNAPSTTTPTSTQPANESAGVVSARVTLAPVIAQPTNPAHGDSNPPPVHLHPMTPSMLSMSAPGHKRKGRDEVEVEDDGRGRRVRPSPSTSQPSGSFNMPMMSTNPAHYLTPAPTSHRFSTTQGWMDAGPSPLSMQISTPMRLPTLQSSSFGAGMSAVPARYPHSAPTSQHQMTTPVQHQQYLSQQFQYPQYSTPMHQGRYDSRFWNEVHASSPVPSNPQHIQNSEYLIPQIPFTIQRDPQYSYPTSNSEDFAMYQQNRPYAPIAPSYSQQNPQYCIPQPRFHSHIEDDYSRQHCYTDSVQRGV</sequence>
<accession>A0A5C3KBY1</accession>
<evidence type="ECO:0000256" key="1">
    <source>
        <dbReference type="SAM" id="MobiDB-lite"/>
    </source>
</evidence>
<dbReference type="AlphaFoldDB" id="A0A5C3KBY1"/>
<feature type="region of interest" description="Disordered" evidence="1">
    <location>
        <begin position="100"/>
        <end position="168"/>
    </location>
</feature>
<feature type="compositionally biased region" description="Polar residues" evidence="1">
    <location>
        <begin position="153"/>
        <end position="168"/>
    </location>
</feature>
<dbReference type="EMBL" id="ML210488">
    <property type="protein sequence ID" value="TFK17585.1"/>
    <property type="molecule type" value="Genomic_DNA"/>
</dbReference>
<dbReference type="Proteomes" id="UP000307440">
    <property type="component" value="Unassembled WGS sequence"/>
</dbReference>
<gene>
    <name evidence="2" type="ORF">FA15DRAFT_710656</name>
</gene>